<dbReference type="EMBL" id="KQ459601">
    <property type="protein sequence ID" value="KPI93829.1"/>
    <property type="molecule type" value="Genomic_DNA"/>
</dbReference>
<evidence type="ECO:0000256" key="1">
    <source>
        <dbReference type="ARBA" id="ARBA00006322"/>
    </source>
</evidence>
<evidence type="ECO:0000313" key="3">
    <source>
        <dbReference type="Proteomes" id="UP000053268"/>
    </source>
</evidence>
<dbReference type="PANTHER" id="PTHR31449">
    <property type="entry name" value="UPF0598 PROTEIN C8ORF82"/>
    <property type="match status" value="1"/>
</dbReference>
<keyword evidence="3" id="KW-1185">Reference proteome</keyword>
<reference evidence="2 3" key="1">
    <citation type="journal article" date="2015" name="Nat. Commun.">
        <title>Outbred genome sequencing and CRISPR/Cas9 gene editing in butterflies.</title>
        <authorList>
            <person name="Li X."/>
            <person name="Fan D."/>
            <person name="Zhang W."/>
            <person name="Liu G."/>
            <person name="Zhang L."/>
            <person name="Zhao L."/>
            <person name="Fang X."/>
            <person name="Chen L."/>
            <person name="Dong Y."/>
            <person name="Chen Y."/>
            <person name="Ding Y."/>
            <person name="Zhao R."/>
            <person name="Feng M."/>
            <person name="Zhu Y."/>
            <person name="Feng Y."/>
            <person name="Jiang X."/>
            <person name="Zhu D."/>
            <person name="Xiang H."/>
            <person name="Feng X."/>
            <person name="Li S."/>
            <person name="Wang J."/>
            <person name="Zhang G."/>
            <person name="Kronforst M.R."/>
            <person name="Wang W."/>
        </authorList>
    </citation>
    <scope>NUCLEOTIDE SEQUENCE [LARGE SCALE GENOMIC DNA]</scope>
    <source>
        <strain evidence="2">Ya'a_city_454_Px</strain>
        <tissue evidence="2">Whole body</tissue>
    </source>
</reference>
<sequence length="219" mass="26137">MRLNAFHCVLSKFSYRFILRRTIAYIQGQEPEPKIREYFYYIDHQGMLFLDDSKMKNFTSCFKEKKFLEFFFKRIRLNNSGRYENDFPFISLCGRERNFIRCDDVPIVYTHIITNDPCSDHFLTYGYVGDHLKVKFVPDKIFMLPETGRVYHPADAKYGGVGLVRSKLAIELSKYFEFGNGESNPPTHFVWQDNNYKLDQNWLQENVNRFRIKLRATPD</sequence>
<dbReference type="InterPro" id="IPR028108">
    <property type="entry name" value="DUF4505"/>
</dbReference>
<comment type="similarity">
    <text evidence="1">Belongs to the UPF0598 family.</text>
</comment>
<dbReference type="Proteomes" id="UP000053268">
    <property type="component" value="Unassembled WGS sequence"/>
</dbReference>
<gene>
    <name evidence="2" type="ORF">RR46_12994</name>
</gene>
<dbReference type="STRING" id="66420.A0A194PM65"/>
<evidence type="ECO:0000313" key="2">
    <source>
        <dbReference type="EMBL" id="KPI93829.1"/>
    </source>
</evidence>
<protein>
    <submittedName>
        <fullName evidence="2">UPF0598 protein C8orf82-like</fullName>
    </submittedName>
</protein>
<proteinExistence type="inferred from homology"/>
<dbReference type="PANTHER" id="PTHR31449:SF3">
    <property type="entry name" value="UPF0598 PROTEIN C8ORF82"/>
    <property type="match status" value="1"/>
</dbReference>
<organism evidence="2 3">
    <name type="scientific">Papilio xuthus</name>
    <name type="common">Asian swallowtail butterfly</name>
    <dbReference type="NCBI Taxonomy" id="66420"/>
    <lineage>
        <taxon>Eukaryota</taxon>
        <taxon>Metazoa</taxon>
        <taxon>Ecdysozoa</taxon>
        <taxon>Arthropoda</taxon>
        <taxon>Hexapoda</taxon>
        <taxon>Insecta</taxon>
        <taxon>Pterygota</taxon>
        <taxon>Neoptera</taxon>
        <taxon>Endopterygota</taxon>
        <taxon>Lepidoptera</taxon>
        <taxon>Glossata</taxon>
        <taxon>Ditrysia</taxon>
        <taxon>Papilionoidea</taxon>
        <taxon>Papilionidae</taxon>
        <taxon>Papilioninae</taxon>
        <taxon>Papilio</taxon>
    </lineage>
</organism>
<name>A0A194PM65_PAPXU</name>
<accession>A0A194PM65</accession>
<dbReference type="Pfam" id="PF14956">
    <property type="entry name" value="DUF4505"/>
    <property type="match status" value="1"/>
</dbReference>
<dbReference type="AlphaFoldDB" id="A0A194PM65"/>